<dbReference type="AlphaFoldDB" id="A0A371IMH6"/>
<dbReference type="InterPro" id="IPR007197">
    <property type="entry name" value="rSAM"/>
</dbReference>
<dbReference type="Pfam" id="PF13353">
    <property type="entry name" value="Fer4_12"/>
    <property type="match status" value="1"/>
</dbReference>
<keyword evidence="7" id="KW-0479">Metal-binding</keyword>
<dbReference type="GO" id="GO:0004748">
    <property type="term" value="F:ribonucleoside-diphosphate reductase activity, thioredoxin disulfide as acceptor"/>
    <property type="evidence" value="ECO:0007669"/>
    <property type="project" value="TreeGrafter"/>
</dbReference>
<name>A0A371IMH6_9FIRM</name>
<evidence type="ECO:0000256" key="11">
    <source>
        <dbReference type="ARBA" id="ARBA00047365"/>
    </source>
</evidence>
<dbReference type="Gene3D" id="3.20.20.70">
    <property type="entry name" value="Aldolase class I"/>
    <property type="match status" value="1"/>
</dbReference>
<dbReference type="STRING" id="1871336.BBG48_00145"/>
<comment type="function">
    <text evidence="2 12">Activation of anaerobic ribonucleoside-triphosphate reductase under anaerobic conditions by generation of an organic free radical, using S-adenosylmethionine and reduced flavodoxin as cosubstrates to produce 5'-deoxy-adenosine.</text>
</comment>
<dbReference type="PROSITE" id="PS01087">
    <property type="entry name" value="RADICAL_ACTIVATING"/>
    <property type="match status" value="1"/>
</dbReference>
<reference evidence="13 15" key="1">
    <citation type="journal article" date="2016" name="Genome Announc.">
        <title>Draft Genome Sequence of Criibacterium bergeronii gen. nov., sp. nov., Strain CCRI-22567T, Isolated from a Vaginal Sample from a Woman with Bacterial Vaginosis.</title>
        <authorList>
            <person name="Maheux A.F."/>
            <person name="Berube E."/>
            <person name="Boudreau D.K."/>
            <person name="Raymond F."/>
            <person name="Corbeil J."/>
            <person name="Roy P.H."/>
            <person name="Boissinot M."/>
            <person name="Omar R.F."/>
        </authorList>
    </citation>
    <scope>NUCLEOTIDE SEQUENCE [LARGE SCALE GENOMIC DNA]</scope>
    <source>
        <strain evidence="13 15">CCRI-22567</strain>
    </source>
</reference>
<reference evidence="14 16" key="3">
    <citation type="submission" date="2019-07" db="EMBL/GenBank/DDBJ databases">
        <title>Criibacterium bergeronii gen. nov., sp. nov. isolated from human clinical samples.</title>
        <authorList>
            <person name="Maheux A.F."/>
            <person name="Boudreau D.K."/>
            <person name="Berube E."/>
            <person name="Brodeur S."/>
            <person name="Bernard K.A."/>
            <person name="Abed J.Y."/>
            <person name="Ducrey E."/>
            <person name="Guay E.F."/>
            <person name="Raymond F."/>
            <person name="Corbeil J."/>
            <person name="Domingo M.-C."/>
            <person name="Roy P.H."/>
            <person name="Boissinot M."/>
            <person name="Tocheva E.I."/>
            <person name="Omar R.F."/>
        </authorList>
    </citation>
    <scope>NUCLEOTIDE SEQUENCE [LARGE SCALE GENOMIC DNA]</scope>
    <source>
        <strain evidence="14 16">CCRI-24246</strain>
    </source>
</reference>
<dbReference type="SFLD" id="SFLDG01063">
    <property type="entry name" value="activating_enzymes__group_1"/>
    <property type="match status" value="1"/>
</dbReference>
<dbReference type="InterPro" id="IPR034457">
    <property type="entry name" value="Organic_radical-activating"/>
</dbReference>
<dbReference type="GO" id="GO:0051539">
    <property type="term" value="F:4 iron, 4 sulfur cluster binding"/>
    <property type="evidence" value="ECO:0007669"/>
    <property type="project" value="UniProtKB-KW"/>
</dbReference>
<dbReference type="NCBIfam" id="TIGR02491">
    <property type="entry name" value="NrdG"/>
    <property type="match status" value="1"/>
</dbReference>
<sequence>MNYAQIRHYDTANGTGIRTTLFVSGCTHNCYNCFNKEYQNFAYGNEFTDKQIEQIISYVKEEVVSGLTILGGEPLQQDIDTMIDFLKKVRQEVAKPIWIYSGYTYEEIIADEDKKRILPYFDILVDGRFVEKLKNLKLKFRGSSNQRIIDVKKSIEQNEIVDISDKL</sequence>
<comment type="caution">
    <text evidence="13">The sequence shown here is derived from an EMBL/GenBank/DDBJ whole genome shotgun (WGS) entry which is preliminary data.</text>
</comment>
<keyword evidence="5" id="KW-0004">4Fe-4S</keyword>
<evidence type="ECO:0000256" key="2">
    <source>
        <dbReference type="ARBA" id="ARBA00003852"/>
    </source>
</evidence>
<dbReference type="SFLD" id="SFLDS00029">
    <property type="entry name" value="Radical_SAM"/>
    <property type="match status" value="1"/>
</dbReference>
<dbReference type="PANTHER" id="PTHR30352:SF2">
    <property type="entry name" value="ANAEROBIC RIBONUCLEOSIDE-TRIPHOSPHATE REDUCTASE-ACTIVATING PROTEIN"/>
    <property type="match status" value="1"/>
</dbReference>
<dbReference type="OrthoDB" id="9782387at2"/>
<evidence type="ECO:0000256" key="3">
    <source>
        <dbReference type="ARBA" id="ARBA00009777"/>
    </source>
</evidence>
<dbReference type="SFLD" id="SFLDG01066">
    <property type="entry name" value="organic_radical-activating_enz"/>
    <property type="match status" value="1"/>
</dbReference>
<comment type="similarity">
    <text evidence="3 12">Belongs to the organic radical-activating enzymes family.</text>
</comment>
<protein>
    <recommendedName>
        <fullName evidence="4 12">Anaerobic ribonucleoside-triphosphate reductase-activating protein</fullName>
        <ecNumber evidence="12">1.97.1.-</ecNumber>
    </recommendedName>
</protein>
<dbReference type="SFLD" id="SFLDF00299">
    <property type="entry name" value="anaerobic_ribonucleoside-triph"/>
    <property type="match status" value="1"/>
</dbReference>
<organism evidence="13 15">
    <name type="scientific">Criibacterium bergeronii</name>
    <dbReference type="NCBI Taxonomy" id="1871336"/>
    <lineage>
        <taxon>Bacteria</taxon>
        <taxon>Bacillati</taxon>
        <taxon>Bacillota</taxon>
        <taxon>Clostridia</taxon>
        <taxon>Peptostreptococcales</taxon>
        <taxon>Filifactoraceae</taxon>
        <taxon>Criibacterium</taxon>
    </lineage>
</organism>
<dbReference type="InterPro" id="IPR012837">
    <property type="entry name" value="NrdG"/>
</dbReference>
<evidence type="ECO:0000256" key="1">
    <source>
        <dbReference type="ARBA" id="ARBA00001966"/>
    </source>
</evidence>
<evidence type="ECO:0000256" key="9">
    <source>
        <dbReference type="ARBA" id="ARBA00023004"/>
    </source>
</evidence>
<evidence type="ECO:0000256" key="7">
    <source>
        <dbReference type="ARBA" id="ARBA00022723"/>
    </source>
</evidence>
<evidence type="ECO:0000256" key="10">
    <source>
        <dbReference type="ARBA" id="ARBA00023014"/>
    </source>
</evidence>
<dbReference type="EMBL" id="MBEW02000005">
    <property type="protein sequence ID" value="RDY21705.1"/>
    <property type="molecule type" value="Genomic_DNA"/>
</dbReference>
<evidence type="ECO:0000256" key="8">
    <source>
        <dbReference type="ARBA" id="ARBA00023002"/>
    </source>
</evidence>
<dbReference type="Proteomes" id="UP000319424">
    <property type="component" value="Unassembled WGS sequence"/>
</dbReference>
<dbReference type="InterPro" id="IPR013785">
    <property type="entry name" value="Aldolase_TIM"/>
</dbReference>
<evidence type="ECO:0000313" key="16">
    <source>
        <dbReference type="Proteomes" id="UP000319424"/>
    </source>
</evidence>
<accession>A0A371IMH6</accession>
<evidence type="ECO:0000256" key="6">
    <source>
        <dbReference type="ARBA" id="ARBA00022691"/>
    </source>
</evidence>
<evidence type="ECO:0000256" key="12">
    <source>
        <dbReference type="PIRNR" id="PIRNR000368"/>
    </source>
</evidence>
<dbReference type="CDD" id="cd01335">
    <property type="entry name" value="Radical_SAM"/>
    <property type="match status" value="1"/>
</dbReference>
<comment type="cofactor">
    <cofactor evidence="1">
        <name>[4Fe-4S] cluster</name>
        <dbReference type="ChEBI" id="CHEBI:49883"/>
    </cofactor>
</comment>
<evidence type="ECO:0000313" key="13">
    <source>
        <dbReference type="EMBL" id="RDY21705.1"/>
    </source>
</evidence>
<keyword evidence="15" id="KW-1185">Reference proteome</keyword>
<comment type="catalytic activity">
    <reaction evidence="11">
        <text>glycyl-[protein] + reduced [flavodoxin] + S-adenosyl-L-methionine = glycin-2-yl radical-[protein] + semiquinone [flavodoxin] + 5'-deoxyadenosine + L-methionine + H(+)</text>
        <dbReference type="Rhea" id="RHEA:61976"/>
        <dbReference type="Rhea" id="RHEA-COMP:10622"/>
        <dbReference type="Rhea" id="RHEA-COMP:14480"/>
        <dbReference type="Rhea" id="RHEA-COMP:15993"/>
        <dbReference type="Rhea" id="RHEA-COMP:15994"/>
        <dbReference type="ChEBI" id="CHEBI:15378"/>
        <dbReference type="ChEBI" id="CHEBI:17319"/>
        <dbReference type="ChEBI" id="CHEBI:29947"/>
        <dbReference type="ChEBI" id="CHEBI:32722"/>
        <dbReference type="ChEBI" id="CHEBI:57618"/>
        <dbReference type="ChEBI" id="CHEBI:57844"/>
        <dbReference type="ChEBI" id="CHEBI:59789"/>
        <dbReference type="ChEBI" id="CHEBI:140311"/>
    </reaction>
</comment>
<reference evidence="13" key="2">
    <citation type="submission" date="2018-07" db="EMBL/GenBank/DDBJ databases">
        <authorList>
            <person name="Quirk P.G."/>
            <person name="Krulwich T.A."/>
        </authorList>
    </citation>
    <scope>NUCLEOTIDE SEQUENCE</scope>
    <source>
        <strain evidence="13">CCRI-22567</strain>
    </source>
</reference>
<dbReference type="GO" id="GO:0043365">
    <property type="term" value="F:[formate-C-acetyltransferase]-activating enzyme activity"/>
    <property type="evidence" value="ECO:0007669"/>
    <property type="project" value="InterPro"/>
</dbReference>
<proteinExistence type="inferred from homology"/>
<keyword evidence="9" id="KW-0408">Iron</keyword>
<dbReference type="EMBL" id="VJXW01000001">
    <property type="protein sequence ID" value="TRW28613.1"/>
    <property type="molecule type" value="Genomic_DNA"/>
</dbReference>
<dbReference type="PIRSF" id="PIRSF000368">
    <property type="entry name" value="NrdG"/>
    <property type="match status" value="1"/>
</dbReference>
<dbReference type="InterPro" id="IPR058240">
    <property type="entry name" value="rSAM_sf"/>
</dbReference>
<evidence type="ECO:0000256" key="5">
    <source>
        <dbReference type="ARBA" id="ARBA00022485"/>
    </source>
</evidence>
<keyword evidence="10" id="KW-0411">Iron-sulfur</keyword>
<dbReference type="RefSeq" id="WP_068911364.1">
    <property type="nucleotide sequence ID" value="NZ_MBEW02000005.1"/>
</dbReference>
<dbReference type="InterPro" id="IPR001989">
    <property type="entry name" value="Radical_activat_CS"/>
</dbReference>
<dbReference type="SUPFAM" id="SSF102114">
    <property type="entry name" value="Radical SAM enzymes"/>
    <property type="match status" value="1"/>
</dbReference>
<keyword evidence="8 12" id="KW-0560">Oxidoreductase</keyword>
<dbReference type="PANTHER" id="PTHR30352">
    <property type="entry name" value="PYRUVATE FORMATE-LYASE-ACTIVATING ENZYME"/>
    <property type="match status" value="1"/>
</dbReference>
<evidence type="ECO:0000313" key="15">
    <source>
        <dbReference type="Proteomes" id="UP000093352"/>
    </source>
</evidence>
<evidence type="ECO:0000256" key="4">
    <source>
        <dbReference type="ARBA" id="ARBA00014281"/>
    </source>
</evidence>
<keyword evidence="6" id="KW-0949">S-adenosyl-L-methionine</keyword>
<dbReference type="GO" id="GO:0046872">
    <property type="term" value="F:metal ion binding"/>
    <property type="evidence" value="ECO:0007669"/>
    <property type="project" value="UniProtKB-KW"/>
</dbReference>
<dbReference type="EC" id="1.97.1.-" evidence="12"/>
<evidence type="ECO:0000313" key="14">
    <source>
        <dbReference type="EMBL" id="TRW28613.1"/>
    </source>
</evidence>
<gene>
    <name evidence="13" type="primary">nrdG</name>
    <name evidence="13" type="ORF">BBG48_003740</name>
    <name evidence="14" type="ORF">FL857_00575</name>
</gene>
<dbReference type="Proteomes" id="UP000093352">
    <property type="component" value="Unassembled WGS sequence"/>
</dbReference>